<evidence type="ECO:0000313" key="3">
    <source>
        <dbReference type="Proteomes" id="UP001055167"/>
    </source>
</evidence>
<sequence length="115" mass="10818">MLGPADIEDMLLDHAEALVASGRPLPAGGLSWPINIQAPAGQAPAGQAVTGQASTGQASTGQVPGGLVAQPAAVIGPRADLDPTGDQAASAAPASAGPLGAGAGALLTGPVCPAR</sequence>
<evidence type="ECO:0000256" key="1">
    <source>
        <dbReference type="SAM" id="MobiDB-lite"/>
    </source>
</evidence>
<feature type="region of interest" description="Disordered" evidence="1">
    <location>
        <begin position="41"/>
        <end position="65"/>
    </location>
</feature>
<name>A0ABQ4QXG2_9HYPH</name>
<reference evidence="2" key="1">
    <citation type="journal article" date="2021" name="Front. Microbiol.">
        <title>Comprehensive Comparative Genomics and Phenotyping of Methylobacterium Species.</title>
        <authorList>
            <person name="Alessa O."/>
            <person name="Ogura Y."/>
            <person name="Fujitani Y."/>
            <person name="Takami H."/>
            <person name="Hayashi T."/>
            <person name="Sahin N."/>
            <person name="Tani A."/>
        </authorList>
    </citation>
    <scope>NUCLEOTIDE SEQUENCE</scope>
    <source>
        <strain evidence="2">KCTC 52305</strain>
    </source>
</reference>
<organism evidence="2 3">
    <name type="scientific">Methylobacterium crusticola</name>
    <dbReference type="NCBI Taxonomy" id="1697972"/>
    <lineage>
        <taxon>Bacteria</taxon>
        <taxon>Pseudomonadati</taxon>
        <taxon>Pseudomonadota</taxon>
        <taxon>Alphaproteobacteria</taxon>
        <taxon>Hyphomicrobiales</taxon>
        <taxon>Methylobacteriaceae</taxon>
        <taxon>Methylobacterium</taxon>
    </lineage>
</organism>
<protein>
    <submittedName>
        <fullName evidence="2">Uncharacterized protein</fullName>
    </submittedName>
</protein>
<dbReference type="EMBL" id="BPQH01000006">
    <property type="protein sequence ID" value="GJD49420.1"/>
    <property type="molecule type" value="Genomic_DNA"/>
</dbReference>
<feature type="compositionally biased region" description="Low complexity" evidence="1">
    <location>
        <begin position="88"/>
        <end position="98"/>
    </location>
</feature>
<proteinExistence type="predicted"/>
<comment type="caution">
    <text evidence="2">The sequence shown here is derived from an EMBL/GenBank/DDBJ whole genome shotgun (WGS) entry which is preliminary data.</text>
</comment>
<feature type="region of interest" description="Disordered" evidence="1">
    <location>
        <begin position="77"/>
        <end position="100"/>
    </location>
</feature>
<gene>
    <name evidence="2" type="ORF">OPKNFCMD_2150</name>
</gene>
<keyword evidence="3" id="KW-1185">Reference proteome</keyword>
<accession>A0ABQ4QXG2</accession>
<feature type="compositionally biased region" description="Low complexity" evidence="1">
    <location>
        <begin position="41"/>
        <end position="53"/>
    </location>
</feature>
<dbReference type="Proteomes" id="UP001055167">
    <property type="component" value="Unassembled WGS sequence"/>
</dbReference>
<reference evidence="2" key="2">
    <citation type="submission" date="2021-08" db="EMBL/GenBank/DDBJ databases">
        <authorList>
            <person name="Tani A."/>
            <person name="Ola A."/>
            <person name="Ogura Y."/>
            <person name="Katsura K."/>
            <person name="Hayashi T."/>
        </authorList>
    </citation>
    <scope>NUCLEOTIDE SEQUENCE</scope>
    <source>
        <strain evidence="2">KCTC 52305</strain>
    </source>
</reference>
<evidence type="ECO:0000313" key="2">
    <source>
        <dbReference type="EMBL" id="GJD49420.1"/>
    </source>
</evidence>